<dbReference type="SUPFAM" id="SSF50249">
    <property type="entry name" value="Nucleic acid-binding proteins"/>
    <property type="match status" value="1"/>
</dbReference>
<dbReference type="SMART" id="SM00322">
    <property type="entry name" value="KH"/>
    <property type="match status" value="1"/>
</dbReference>
<dbReference type="Pfam" id="PF00575">
    <property type="entry name" value="S1"/>
    <property type="match status" value="1"/>
</dbReference>
<dbReference type="SUPFAM" id="SSF46915">
    <property type="entry name" value="Polynucleotide phosphorylase/guanosine pentaphosphate synthase (PNPase/GPSI), domain 3"/>
    <property type="match status" value="1"/>
</dbReference>
<keyword evidence="6 7" id="KW-0694">RNA-binding</keyword>
<dbReference type="InterPro" id="IPR020568">
    <property type="entry name" value="Ribosomal_Su5_D2-typ_SF"/>
</dbReference>
<reference evidence="9" key="1">
    <citation type="submission" date="2022-02" db="EMBL/GenBank/DDBJ databases">
        <title>The genome sequence of Ruegeria sp. 1NDH52C.</title>
        <authorList>
            <person name="Du J."/>
        </authorList>
    </citation>
    <scope>NUCLEOTIDE SEQUENCE</scope>
    <source>
        <strain evidence="9">1NDH52C</strain>
    </source>
</reference>
<name>A0ABS9NUV9_9RHOB</name>
<dbReference type="Gene3D" id="3.30.1370.10">
    <property type="entry name" value="K Homology domain, type 1"/>
    <property type="match status" value="1"/>
</dbReference>
<evidence type="ECO:0000256" key="7">
    <source>
        <dbReference type="HAMAP-Rule" id="MF_01595"/>
    </source>
</evidence>
<evidence type="ECO:0000313" key="9">
    <source>
        <dbReference type="EMBL" id="MCG6558008.1"/>
    </source>
</evidence>
<dbReference type="InterPro" id="IPR001247">
    <property type="entry name" value="ExoRNase_PH_dom1"/>
</dbReference>
<proteinExistence type="inferred from homology"/>
<evidence type="ECO:0000256" key="4">
    <source>
        <dbReference type="ARBA" id="ARBA00022695"/>
    </source>
</evidence>
<keyword evidence="10" id="KW-1185">Reference proteome</keyword>
<comment type="caution">
    <text evidence="9">The sequence shown here is derived from an EMBL/GenBank/DDBJ whole genome shotgun (WGS) entry which is preliminary data.</text>
</comment>
<dbReference type="PANTHER" id="PTHR11252:SF0">
    <property type="entry name" value="POLYRIBONUCLEOTIDE NUCLEOTIDYLTRANSFERASE 1, MITOCHONDRIAL"/>
    <property type="match status" value="1"/>
</dbReference>
<dbReference type="Pfam" id="PF01138">
    <property type="entry name" value="RNase_PH"/>
    <property type="match status" value="2"/>
</dbReference>
<dbReference type="Pfam" id="PF00013">
    <property type="entry name" value="KH_1"/>
    <property type="match status" value="1"/>
</dbReference>
<dbReference type="CDD" id="cd11363">
    <property type="entry name" value="RNase_PH_PNPase_1"/>
    <property type="match status" value="1"/>
</dbReference>
<comment type="function">
    <text evidence="7">Involved in mRNA degradation. Catalyzes the phosphorolysis of single-stranded polyribonucleotides processively in the 3'- to 5'-direction.</text>
</comment>
<gene>
    <name evidence="7 9" type="primary">pnp</name>
    <name evidence="9" type="ORF">MB818_07340</name>
</gene>
<feature type="binding site" evidence="7">
    <location>
        <position position="496"/>
    </location>
    <ligand>
        <name>Mg(2+)</name>
        <dbReference type="ChEBI" id="CHEBI:18420"/>
    </ligand>
</feature>
<dbReference type="PROSITE" id="PS50084">
    <property type="entry name" value="KH_TYPE_1"/>
    <property type="match status" value="1"/>
</dbReference>
<dbReference type="GO" id="GO:0004654">
    <property type="term" value="F:polyribonucleotide nucleotidyltransferase activity"/>
    <property type="evidence" value="ECO:0007669"/>
    <property type="project" value="UniProtKB-EC"/>
</dbReference>
<dbReference type="Gene3D" id="2.40.50.140">
    <property type="entry name" value="Nucleic acid-binding proteins"/>
    <property type="match status" value="1"/>
</dbReference>
<dbReference type="EMBL" id="JAKOEM010000004">
    <property type="protein sequence ID" value="MCG6558008.1"/>
    <property type="molecule type" value="Genomic_DNA"/>
</dbReference>
<dbReference type="HAMAP" id="MF_01595">
    <property type="entry name" value="PNPase"/>
    <property type="match status" value="1"/>
</dbReference>
<dbReference type="Pfam" id="PF03726">
    <property type="entry name" value="PNPase"/>
    <property type="match status" value="1"/>
</dbReference>
<evidence type="ECO:0000256" key="5">
    <source>
        <dbReference type="ARBA" id="ARBA00022842"/>
    </source>
</evidence>
<dbReference type="CDD" id="cd02393">
    <property type="entry name" value="KH-I_PNPase"/>
    <property type="match status" value="1"/>
</dbReference>
<dbReference type="PROSITE" id="PS50126">
    <property type="entry name" value="S1"/>
    <property type="match status" value="1"/>
</dbReference>
<dbReference type="InterPro" id="IPR004087">
    <property type="entry name" value="KH_dom"/>
</dbReference>
<dbReference type="InterPro" id="IPR003029">
    <property type="entry name" value="S1_domain"/>
</dbReference>
<keyword evidence="5 7" id="KW-0460">Magnesium</keyword>
<dbReference type="NCBIfam" id="NF008805">
    <property type="entry name" value="PRK11824.1"/>
    <property type="match status" value="1"/>
</dbReference>
<dbReference type="CDD" id="cd04472">
    <property type="entry name" value="S1_PNPase"/>
    <property type="match status" value="1"/>
</dbReference>
<evidence type="ECO:0000256" key="2">
    <source>
        <dbReference type="ARBA" id="ARBA00022490"/>
    </source>
</evidence>
<dbReference type="Pfam" id="PF03725">
    <property type="entry name" value="RNase_PH_C"/>
    <property type="match status" value="2"/>
</dbReference>
<protein>
    <recommendedName>
        <fullName evidence="7">Polyribonucleotide nucleotidyltransferase</fullName>
        <ecNumber evidence="7">2.7.7.8</ecNumber>
    </recommendedName>
    <alternativeName>
        <fullName evidence="7">Polynucleotide phosphorylase</fullName>
        <shortName evidence="7">PNPase</shortName>
    </alternativeName>
</protein>
<evidence type="ECO:0000259" key="8">
    <source>
        <dbReference type="PROSITE" id="PS50126"/>
    </source>
</evidence>
<organism evidence="9 10">
    <name type="scientific">Ruegeria alba</name>
    <dbReference type="NCBI Taxonomy" id="2916756"/>
    <lineage>
        <taxon>Bacteria</taxon>
        <taxon>Pseudomonadati</taxon>
        <taxon>Pseudomonadota</taxon>
        <taxon>Alphaproteobacteria</taxon>
        <taxon>Rhodobacterales</taxon>
        <taxon>Roseobacteraceae</taxon>
        <taxon>Ruegeria</taxon>
    </lineage>
</organism>
<feature type="domain" description="S1 motif" evidence="8">
    <location>
        <begin position="625"/>
        <end position="693"/>
    </location>
</feature>
<dbReference type="InterPro" id="IPR012162">
    <property type="entry name" value="PNPase"/>
</dbReference>
<dbReference type="InterPro" id="IPR015848">
    <property type="entry name" value="PNPase_PH_RNA-bd_bac/org-type"/>
</dbReference>
<feature type="binding site" evidence="7">
    <location>
        <position position="490"/>
    </location>
    <ligand>
        <name>Mg(2+)</name>
        <dbReference type="ChEBI" id="CHEBI:18420"/>
    </ligand>
</feature>
<comment type="cofactor">
    <cofactor evidence="7">
        <name>Mg(2+)</name>
        <dbReference type="ChEBI" id="CHEBI:18420"/>
    </cofactor>
</comment>
<dbReference type="NCBIfam" id="TIGR03591">
    <property type="entry name" value="polynuc_phos"/>
    <property type="match status" value="1"/>
</dbReference>
<accession>A0ABS9NUV9</accession>
<dbReference type="InterPro" id="IPR036456">
    <property type="entry name" value="PNPase_PH_RNA-bd_sf"/>
</dbReference>
<dbReference type="RefSeq" id="WP_238904620.1">
    <property type="nucleotide sequence ID" value="NZ_JAKOEM010000004.1"/>
</dbReference>
<dbReference type="SUPFAM" id="SSF54791">
    <property type="entry name" value="Eukaryotic type KH-domain (KH-domain type I)"/>
    <property type="match status" value="1"/>
</dbReference>
<dbReference type="InterPro" id="IPR036612">
    <property type="entry name" value="KH_dom_type_1_sf"/>
</dbReference>
<dbReference type="InterPro" id="IPR027408">
    <property type="entry name" value="PNPase/RNase_PH_dom_sf"/>
</dbReference>
<keyword evidence="2 7" id="KW-0963">Cytoplasm</keyword>
<keyword evidence="3 7" id="KW-0808">Transferase</keyword>
<evidence type="ECO:0000313" key="10">
    <source>
        <dbReference type="Proteomes" id="UP001165279"/>
    </source>
</evidence>
<dbReference type="InterPro" id="IPR004088">
    <property type="entry name" value="KH_dom_type_1"/>
</dbReference>
<dbReference type="Gene3D" id="3.30.230.70">
    <property type="entry name" value="GHMP Kinase, N-terminal domain"/>
    <property type="match status" value="2"/>
</dbReference>
<dbReference type="InterPro" id="IPR012340">
    <property type="entry name" value="NA-bd_OB-fold"/>
</dbReference>
<dbReference type="InterPro" id="IPR036345">
    <property type="entry name" value="ExoRNase_PH_dom2_sf"/>
</dbReference>
<evidence type="ECO:0000256" key="3">
    <source>
        <dbReference type="ARBA" id="ARBA00022679"/>
    </source>
</evidence>
<dbReference type="SMART" id="SM00316">
    <property type="entry name" value="S1"/>
    <property type="match status" value="1"/>
</dbReference>
<dbReference type="SUPFAM" id="SSF55666">
    <property type="entry name" value="Ribonuclease PH domain 2-like"/>
    <property type="match status" value="2"/>
</dbReference>
<keyword evidence="4 7" id="KW-0548">Nucleotidyltransferase</keyword>
<comment type="catalytic activity">
    <reaction evidence="7">
        <text>RNA(n+1) + phosphate = RNA(n) + a ribonucleoside 5'-diphosphate</text>
        <dbReference type="Rhea" id="RHEA:22096"/>
        <dbReference type="Rhea" id="RHEA-COMP:14527"/>
        <dbReference type="Rhea" id="RHEA-COMP:17342"/>
        <dbReference type="ChEBI" id="CHEBI:43474"/>
        <dbReference type="ChEBI" id="CHEBI:57930"/>
        <dbReference type="ChEBI" id="CHEBI:140395"/>
        <dbReference type="EC" id="2.7.7.8"/>
    </reaction>
</comment>
<evidence type="ECO:0000256" key="6">
    <source>
        <dbReference type="ARBA" id="ARBA00022884"/>
    </source>
</evidence>
<evidence type="ECO:0000256" key="1">
    <source>
        <dbReference type="ARBA" id="ARBA00007404"/>
    </source>
</evidence>
<comment type="similarity">
    <text evidence="1 7">Belongs to the polyribonucleotide nucleotidyltransferase family.</text>
</comment>
<dbReference type="PIRSF" id="PIRSF005499">
    <property type="entry name" value="PNPase"/>
    <property type="match status" value="1"/>
</dbReference>
<comment type="subcellular location">
    <subcellularLocation>
        <location evidence="7">Cytoplasm</location>
    </subcellularLocation>
</comment>
<dbReference type="InterPro" id="IPR015847">
    <property type="entry name" value="ExoRNase_PH_dom2"/>
</dbReference>
<dbReference type="CDD" id="cd11364">
    <property type="entry name" value="RNase_PH_PNPase_2"/>
    <property type="match status" value="1"/>
</dbReference>
<dbReference type="EC" id="2.7.7.8" evidence="7"/>
<dbReference type="Proteomes" id="UP001165279">
    <property type="component" value="Unassembled WGS sequence"/>
</dbReference>
<dbReference type="SUPFAM" id="SSF54211">
    <property type="entry name" value="Ribosomal protein S5 domain 2-like"/>
    <property type="match status" value="2"/>
</dbReference>
<dbReference type="PANTHER" id="PTHR11252">
    <property type="entry name" value="POLYRIBONUCLEOTIDE NUCLEOTIDYLTRANSFERASE"/>
    <property type="match status" value="1"/>
</dbReference>
<keyword evidence="7" id="KW-0479">Metal-binding</keyword>
<sequence length="714" mass="77154">MFDVTTKSMQWGEETLTLESGKIARQADGSVVATLGETRVMANVTFAREQKPGQDFFPLTVHYQEKYYAAGKVPGGFFKREARPTEKETLTARLIDRPIRPLFVPGFKNEVLVMCTVLSHDLVNDPDIVAMIAASAALTISGVPFMGPIAGCRVGYVDGEYVLNPTVDDMQDLRLNPEQRLDLVVAGTKDAVMMVESEAYELTEAEMLGAVTFAHEQIQPVVDLIIGFAEQCAKEPFDFTPPDYSDLYAAVKAAGEEQMRAAFAITDKQERTAAVAAAREAIKAALTEEQLADGNLGSALKKLEAGILRGDVVKGGKRIDGRDTTTVRPIVAETGLLPRTHGSALFTRGETQGLVVTTLGTGDDEQFIDALHGNFKSNFLLHYNFPPYSVGEVGRVGSPGRREIGHGKLAWRALQAVLPAPTDFPYTIRVVSEITESNGSSSMASVCGGSLSMMDAGVPLKSAVAGVAMGLILEDDGSYAVLTDILGDEDHLGDMDFKVAGTENGITSLQMDIKVAGITPEIMEKALSQAKDGRMHILGEMNKALSGAADFSVHAPRIETMQIPTDKIREVIGSGGKVIREIVEVSGAKVDINDDGIIKIASPNGDSIKKAYDMIWSIVAEPEEGQIYTGKVVKIVDFGAFVNFFGKRDGLVHVSQIENRRLNHPSDVLKEGQEVKVKLLGFDDRGKVRLSMKVVDQETGEEIVPEKKEASEAE</sequence>